<dbReference type="Pfam" id="PF10081">
    <property type="entry name" value="Abhydrolase_9"/>
    <property type="match status" value="1"/>
</dbReference>
<accession>A0A0K2H3M0</accession>
<dbReference type="OrthoDB" id="4397445at2"/>
<dbReference type="EMBL" id="CP006841">
    <property type="protein sequence ID" value="ALA68291.1"/>
    <property type="molecule type" value="Genomic_DNA"/>
</dbReference>
<gene>
    <name evidence="3" type="ORF">CLAC_12060</name>
</gene>
<dbReference type="Pfam" id="PF15420">
    <property type="entry name" value="Abhydrolase_9_N"/>
    <property type="match status" value="1"/>
</dbReference>
<evidence type="ECO:0000259" key="1">
    <source>
        <dbReference type="Pfam" id="PF10081"/>
    </source>
</evidence>
<proteinExistence type="predicted"/>
<dbReference type="STRING" id="1408189.CLAC_12060"/>
<reference evidence="3 4" key="1">
    <citation type="submission" date="2013-10" db="EMBL/GenBank/DDBJ databases">
        <title>Complete genome sequence of Corynebacterium lactis DSM 45799(T), isolated from raw cow milk.</title>
        <authorList>
            <person name="Ruckert C."/>
            <person name="Albersmeier A."/>
            <person name="Lipski A."/>
            <person name="Kalinowski J."/>
        </authorList>
    </citation>
    <scope>NUCLEOTIDE SEQUENCE [LARGE SCALE GENOMIC DNA]</scope>
    <source>
        <strain evidence="3 4">RW2-5</strain>
    </source>
</reference>
<dbReference type="InterPro" id="IPR027787">
    <property type="entry name" value="Alpha/beta-hydrolase_catalytic"/>
</dbReference>
<keyword evidence="4" id="KW-1185">Reference proteome</keyword>
<dbReference type="Proteomes" id="UP000058446">
    <property type="component" value="Chromosome"/>
</dbReference>
<dbReference type="KEGG" id="clw:CLAC_12060"/>
<dbReference type="InterPro" id="IPR029058">
    <property type="entry name" value="AB_hydrolase_fold"/>
</dbReference>
<evidence type="ECO:0000259" key="2">
    <source>
        <dbReference type="Pfam" id="PF15420"/>
    </source>
</evidence>
<evidence type="ECO:0000313" key="3">
    <source>
        <dbReference type="EMBL" id="ALA68291.1"/>
    </source>
</evidence>
<feature type="domain" description="Alpha/beta-hydrolase catalytic" evidence="1">
    <location>
        <begin position="324"/>
        <end position="605"/>
    </location>
</feature>
<dbReference type="AlphaFoldDB" id="A0A0K2H3M0"/>
<organism evidence="3 4">
    <name type="scientific">Corynebacterium lactis RW2-5</name>
    <dbReference type="NCBI Taxonomy" id="1408189"/>
    <lineage>
        <taxon>Bacteria</taxon>
        <taxon>Bacillati</taxon>
        <taxon>Actinomycetota</taxon>
        <taxon>Actinomycetes</taxon>
        <taxon>Mycobacteriales</taxon>
        <taxon>Corynebacteriaceae</taxon>
        <taxon>Corynebacterium</taxon>
    </lineage>
</organism>
<dbReference type="PATRIC" id="fig|1408189.4.peg.2433"/>
<feature type="domain" description="Alpha/beta-hydrolase N-terminal" evidence="2">
    <location>
        <begin position="87"/>
        <end position="304"/>
    </location>
</feature>
<protein>
    <recommendedName>
        <fullName evidence="5">Alpha/beta-hydrolase catalytic domain-containing protein</fullName>
    </recommendedName>
</protein>
<sequence>MGFLRDALAAAKPLGRQTVTPAIYSAASQSFSPTLTHAPVSRTRRIQAALRTVLTGTGRGTLRGTLRAGIPSNPGLIGAEVASWAAFSPSLMPRTWTATTVVTFTAQVAGHVTGVAVGYGFNQAVRALAASPLGRFALPPRHQRVLAITWHGTMATTTIALWLKSISQQREIGRLVGKDSESSARAQLGATLTASGLYLATRGLTFAANWGYDLIRKNLRPWLPRGLAPVLSGAIVGGTLAASVDLLVVRRTLEKISAKSRYLNTLVLPGRTQPWEPERSGSPWSLEPWHALGAQGRVVVAEGPRARDLAAVAKRDITQVQEPIRIYAGKVNGRSLRAQVELTIRELHRTGAFRRDHLVVHTTTGTGWVPSWSLQAVEFLTLGNCAQVALQYSDLPSPVAWLTDHETPLAAGKALIYRIQQELERMPADDRPKLYVAGESLGGFGGLGAFADAQDMLAGVDGAVWSGTPQFAPIWKELTSSRDANSPHIAPVIDGGRNIRFATRPEELFHSFYGADLGEWEFPRIAFLQHASDPIVWWDYPLAWRRPAWLAERLGRDVLPAMRWFPFVTFWQVLIDGVASVDVPGGHGHRYEQEMLPAWAAVLGVPLDDDLGGAAGMRFARIAKWIKRTQPPRA</sequence>
<dbReference type="ESTHER" id="9cory-a0a0k2h3m0">
    <property type="family name" value="Abhydrolase_9"/>
</dbReference>
<dbReference type="SUPFAM" id="SSF53474">
    <property type="entry name" value="alpha/beta-Hydrolases"/>
    <property type="match status" value="1"/>
</dbReference>
<dbReference type="RefSeq" id="WP_082313426.1">
    <property type="nucleotide sequence ID" value="NZ_CP006841.1"/>
</dbReference>
<dbReference type="InterPro" id="IPR027788">
    <property type="entry name" value="Alpha/beta-hydrolase_N_dom"/>
</dbReference>
<evidence type="ECO:0008006" key="5">
    <source>
        <dbReference type="Google" id="ProtNLM"/>
    </source>
</evidence>
<name>A0A0K2H3M0_9CORY</name>
<evidence type="ECO:0000313" key="4">
    <source>
        <dbReference type="Proteomes" id="UP000058446"/>
    </source>
</evidence>